<reference evidence="2 3" key="1">
    <citation type="submission" date="2017-12" db="EMBL/GenBank/DDBJ databases">
        <title>Sequencing, de novo assembly and annotation of complete genome of a new Thraustochytrid species, strain FCC1311.</title>
        <authorList>
            <person name="Sedici K."/>
            <person name="Godart F."/>
            <person name="Aiese Cigliano R."/>
            <person name="Sanseverino W."/>
            <person name="Barakat M."/>
            <person name="Ortet P."/>
            <person name="Marechal E."/>
            <person name="Cagnac O."/>
            <person name="Amato A."/>
        </authorList>
    </citation>
    <scope>NUCLEOTIDE SEQUENCE [LARGE SCALE GENOMIC DNA]</scope>
</reference>
<comment type="caution">
    <text evidence="2">The sequence shown here is derived from an EMBL/GenBank/DDBJ whole genome shotgun (WGS) entry which is preliminary data.</text>
</comment>
<proteinExistence type="predicted"/>
<evidence type="ECO:0000313" key="2">
    <source>
        <dbReference type="EMBL" id="GBG31000.1"/>
    </source>
</evidence>
<dbReference type="EMBL" id="BEYU01000087">
    <property type="protein sequence ID" value="GBG31000.1"/>
    <property type="molecule type" value="Genomic_DNA"/>
</dbReference>
<keyword evidence="3" id="KW-1185">Reference proteome</keyword>
<keyword evidence="1" id="KW-0472">Membrane</keyword>
<feature type="transmembrane region" description="Helical" evidence="1">
    <location>
        <begin position="88"/>
        <end position="106"/>
    </location>
</feature>
<sequence length="151" mass="17528">MSPATRKFMARALHRVERILELILARKVSRYFTLWRCKTLYERAVVAKRVELVYELGRLIRHNIRICRFHGLVPVVDRAMLKKILQKCWILAMASMSPQLLIIMMIQRSIRPGMGRTVSPMTMHTTMLTMDSIILKSKCRCATGSRLINNG</sequence>
<accession>A0A2R5GJE2</accession>
<evidence type="ECO:0000313" key="3">
    <source>
        <dbReference type="Proteomes" id="UP000241890"/>
    </source>
</evidence>
<dbReference type="Proteomes" id="UP000241890">
    <property type="component" value="Unassembled WGS sequence"/>
</dbReference>
<evidence type="ECO:0000256" key="1">
    <source>
        <dbReference type="SAM" id="Phobius"/>
    </source>
</evidence>
<keyword evidence="1" id="KW-1133">Transmembrane helix</keyword>
<gene>
    <name evidence="2" type="ORF">FCC1311_072212</name>
</gene>
<organism evidence="2 3">
    <name type="scientific">Hondaea fermentalgiana</name>
    <dbReference type="NCBI Taxonomy" id="2315210"/>
    <lineage>
        <taxon>Eukaryota</taxon>
        <taxon>Sar</taxon>
        <taxon>Stramenopiles</taxon>
        <taxon>Bigyra</taxon>
        <taxon>Labyrinthulomycetes</taxon>
        <taxon>Thraustochytrida</taxon>
        <taxon>Thraustochytriidae</taxon>
        <taxon>Hondaea</taxon>
    </lineage>
</organism>
<dbReference type="AlphaFoldDB" id="A0A2R5GJE2"/>
<name>A0A2R5GJE2_9STRA</name>
<dbReference type="InParanoid" id="A0A2R5GJE2"/>
<keyword evidence="1" id="KW-0812">Transmembrane</keyword>
<protein>
    <submittedName>
        <fullName evidence="2">Uncharacterized protein</fullName>
    </submittedName>
</protein>